<keyword evidence="3" id="KW-0378">Hydrolase</keyword>
<gene>
    <name evidence="3" type="ORF">BCF55_1764</name>
</gene>
<sequence>MRRGSEYEEIAARYLENLGYLILAKNYHCGSGEIDIVALEGKELVFVEVKGGRDTEFGHPAERFNAKKLTRMLSCVFRFMEERSLDMPFRIDLLVVLEGRIEHYKNLGYY</sequence>
<dbReference type="Proteomes" id="UP000267841">
    <property type="component" value="Unassembled WGS sequence"/>
</dbReference>
<dbReference type="InterPro" id="IPR011335">
    <property type="entry name" value="Restrct_endonuc-II-like"/>
</dbReference>
<comment type="caution">
    <text evidence="3">The sequence shown here is derived from an EMBL/GenBank/DDBJ whole genome shotgun (WGS) entry which is preliminary data.</text>
</comment>
<evidence type="ECO:0000313" key="3">
    <source>
        <dbReference type="EMBL" id="RLJ71462.1"/>
    </source>
</evidence>
<dbReference type="EMBL" id="RCCJ01000001">
    <property type="protein sequence ID" value="RLJ71462.1"/>
    <property type="molecule type" value="Genomic_DNA"/>
</dbReference>
<organism evidence="3 4">
    <name type="scientific">Hydrogenivirga caldilitoris</name>
    <dbReference type="NCBI Taxonomy" id="246264"/>
    <lineage>
        <taxon>Bacteria</taxon>
        <taxon>Pseudomonadati</taxon>
        <taxon>Aquificota</taxon>
        <taxon>Aquificia</taxon>
        <taxon>Aquificales</taxon>
        <taxon>Aquificaceae</taxon>
        <taxon>Hydrogenivirga</taxon>
    </lineage>
</organism>
<dbReference type="CDD" id="cd20736">
    <property type="entry name" value="PoNe_Nuclease"/>
    <property type="match status" value="1"/>
</dbReference>
<dbReference type="AlphaFoldDB" id="A0A497XWD0"/>
<dbReference type="OrthoDB" id="9802516at2"/>
<dbReference type="PANTHER" id="PTHR34039">
    <property type="entry name" value="UPF0102 PROTEIN YRAN"/>
    <property type="match status" value="1"/>
</dbReference>
<proteinExistence type="inferred from homology"/>
<comment type="similarity">
    <text evidence="1 2">Belongs to the UPF0102 family.</text>
</comment>
<dbReference type="InterPro" id="IPR003509">
    <property type="entry name" value="UPF0102_YraN-like"/>
</dbReference>
<accession>A0A497XWD0</accession>
<dbReference type="SUPFAM" id="SSF52980">
    <property type="entry name" value="Restriction endonuclease-like"/>
    <property type="match status" value="1"/>
</dbReference>
<dbReference type="HAMAP" id="MF_00048">
    <property type="entry name" value="UPF0102"/>
    <property type="match status" value="1"/>
</dbReference>
<name>A0A497XWD0_9AQUI</name>
<reference evidence="3 4" key="1">
    <citation type="submission" date="2018-10" db="EMBL/GenBank/DDBJ databases">
        <title>Genomic Encyclopedia of Archaeal and Bacterial Type Strains, Phase II (KMG-II): from individual species to whole genera.</title>
        <authorList>
            <person name="Goeker M."/>
        </authorList>
    </citation>
    <scope>NUCLEOTIDE SEQUENCE [LARGE SCALE GENOMIC DNA]</scope>
    <source>
        <strain evidence="3 4">DSM 16510</strain>
    </source>
</reference>
<dbReference type="RefSeq" id="WP_121012866.1">
    <property type="nucleotide sequence ID" value="NZ_RCCJ01000001.1"/>
</dbReference>
<dbReference type="InterPro" id="IPR011856">
    <property type="entry name" value="tRNA_endonuc-like_dom_sf"/>
</dbReference>
<evidence type="ECO:0000256" key="2">
    <source>
        <dbReference type="HAMAP-Rule" id="MF_00048"/>
    </source>
</evidence>
<keyword evidence="3" id="KW-0540">Nuclease</keyword>
<dbReference type="Gene3D" id="3.40.1350.10">
    <property type="match status" value="1"/>
</dbReference>
<dbReference type="Pfam" id="PF02021">
    <property type="entry name" value="UPF0102"/>
    <property type="match status" value="1"/>
</dbReference>
<evidence type="ECO:0000256" key="1">
    <source>
        <dbReference type="ARBA" id="ARBA00006738"/>
    </source>
</evidence>
<dbReference type="GO" id="GO:0004519">
    <property type="term" value="F:endonuclease activity"/>
    <property type="evidence" value="ECO:0007669"/>
    <property type="project" value="UniProtKB-KW"/>
</dbReference>
<dbReference type="PANTHER" id="PTHR34039:SF1">
    <property type="entry name" value="UPF0102 PROTEIN YRAN"/>
    <property type="match status" value="1"/>
</dbReference>
<evidence type="ECO:0000313" key="4">
    <source>
        <dbReference type="Proteomes" id="UP000267841"/>
    </source>
</evidence>
<keyword evidence="3" id="KW-0255">Endonuclease</keyword>
<dbReference type="GO" id="GO:0003676">
    <property type="term" value="F:nucleic acid binding"/>
    <property type="evidence" value="ECO:0007669"/>
    <property type="project" value="InterPro"/>
</dbReference>
<keyword evidence="4" id="KW-1185">Reference proteome</keyword>
<protein>
    <recommendedName>
        <fullName evidence="2">UPF0102 protein BCF55_1764</fullName>
    </recommendedName>
</protein>